<gene>
    <name evidence="2" type="ORF">PG991_005907</name>
</gene>
<feature type="region of interest" description="Disordered" evidence="1">
    <location>
        <begin position="1"/>
        <end position="20"/>
    </location>
</feature>
<evidence type="ECO:0000256" key="1">
    <source>
        <dbReference type="SAM" id="MobiDB-lite"/>
    </source>
</evidence>
<proteinExistence type="predicted"/>
<name>A0ABR1SAJ6_9PEZI</name>
<sequence length="120" mass="12901">MLIASGFAPSSSAAASNEPGCKAGPQWLASETYTPGRFIGQTLVCLLKYMVLTLTSRKPVLTADRARRVPAGILEAPRALRNGRLGDENEVGCAARVDLRAVGWLEWAELRDEAPHAHAM</sequence>
<dbReference type="EMBL" id="JAQQWI010000007">
    <property type="protein sequence ID" value="KAK8028851.1"/>
    <property type="molecule type" value="Genomic_DNA"/>
</dbReference>
<feature type="compositionally biased region" description="Low complexity" evidence="1">
    <location>
        <begin position="1"/>
        <end position="16"/>
    </location>
</feature>
<evidence type="ECO:0000313" key="2">
    <source>
        <dbReference type="EMBL" id="KAK8028851.1"/>
    </source>
</evidence>
<reference evidence="2 3" key="1">
    <citation type="submission" date="2023-01" db="EMBL/GenBank/DDBJ databases">
        <title>Analysis of 21 Apiospora genomes using comparative genomics revels a genus with tremendous synthesis potential of carbohydrate active enzymes and secondary metabolites.</title>
        <authorList>
            <person name="Sorensen T."/>
        </authorList>
    </citation>
    <scope>NUCLEOTIDE SEQUENCE [LARGE SCALE GENOMIC DNA]</scope>
    <source>
        <strain evidence="2 3">CBS 20057</strain>
    </source>
</reference>
<dbReference type="Proteomes" id="UP001396898">
    <property type="component" value="Unassembled WGS sequence"/>
</dbReference>
<organism evidence="2 3">
    <name type="scientific">Apiospora marii</name>
    <dbReference type="NCBI Taxonomy" id="335849"/>
    <lineage>
        <taxon>Eukaryota</taxon>
        <taxon>Fungi</taxon>
        <taxon>Dikarya</taxon>
        <taxon>Ascomycota</taxon>
        <taxon>Pezizomycotina</taxon>
        <taxon>Sordariomycetes</taxon>
        <taxon>Xylariomycetidae</taxon>
        <taxon>Amphisphaeriales</taxon>
        <taxon>Apiosporaceae</taxon>
        <taxon>Apiospora</taxon>
    </lineage>
</organism>
<protein>
    <submittedName>
        <fullName evidence="2">Uncharacterized protein</fullName>
    </submittedName>
</protein>
<comment type="caution">
    <text evidence="2">The sequence shown here is derived from an EMBL/GenBank/DDBJ whole genome shotgun (WGS) entry which is preliminary data.</text>
</comment>
<keyword evidence="3" id="KW-1185">Reference proteome</keyword>
<evidence type="ECO:0000313" key="3">
    <source>
        <dbReference type="Proteomes" id="UP001396898"/>
    </source>
</evidence>
<accession>A0ABR1SAJ6</accession>